<dbReference type="KEGG" id="vg:54997757"/>
<accession>A0A345L143</accession>
<organism evidence="1 2">
    <name type="scientific">Gordonia phage Apricot</name>
    <dbReference type="NCBI Taxonomy" id="2250319"/>
    <lineage>
        <taxon>Viruses</taxon>
        <taxon>Duplodnaviria</taxon>
        <taxon>Heunggongvirae</taxon>
        <taxon>Uroviricota</taxon>
        <taxon>Caudoviricetes</taxon>
        <taxon>Apricotvirus</taxon>
        <taxon>Apricotvirus apricot</taxon>
    </lineage>
</organism>
<gene>
    <name evidence="1" type="primary">35</name>
    <name evidence="1" type="ORF">SEA_APRICOT_35</name>
</gene>
<sequence length="193" mass="21359">MTARYFTLWAGQKAPAIVRPKESSAVHVPDLDSRWTVRAMSNSKSLKLTPEEILRAAEEALSTAEFGYEALTGDRSDWRRPGLRTAIAFGNSVTEALRKLRSHAPDFEEWYAPRTVVLAADPELKRLYNMRSEMLHEGVLVSGVNIVVGGPTSITIVVDGNSVPAEPLIRRYLDALAVIVRDAREEFVPAPTT</sequence>
<dbReference type="Proteomes" id="UP000258434">
    <property type="component" value="Segment"/>
</dbReference>
<reference evidence="2" key="1">
    <citation type="submission" date="2018-06" db="EMBL/GenBank/DDBJ databases">
        <authorList>
            <person name="Zhirakovskaya E."/>
        </authorList>
    </citation>
    <scope>NUCLEOTIDE SEQUENCE [LARGE SCALE GENOMIC DNA]</scope>
</reference>
<dbReference type="GeneID" id="54997757"/>
<dbReference type="RefSeq" id="YP_009806883.1">
    <property type="nucleotide sequence ID" value="NC_048018.1"/>
</dbReference>
<proteinExistence type="predicted"/>
<protein>
    <submittedName>
        <fullName evidence="1">Uncharacterized protein</fullName>
    </submittedName>
</protein>
<evidence type="ECO:0000313" key="2">
    <source>
        <dbReference type="Proteomes" id="UP000258434"/>
    </source>
</evidence>
<dbReference type="EMBL" id="MH536812">
    <property type="protein sequence ID" value="AXH48995.1"/>
    <property type="molecule type" value="Genomic_DNA"/>
</dbReference>
<keyword evidence="2" id="KW-1185">Reference proteome</keyword>
<name>A0A345L143_9CAUD</name>
<evidence type="ECO:0000313" key="1">
    <source>
        <dbReference type="EMBL" id="AXH48995.1"/>
    </source>
</evidence>